<dbReference type="Gene3D" id="3.30.559.30">
    <property type="entry name" value="Nonribosomal peptide synthetase, condensation domain"/>
    <property type="match status" value="1"/>
</dbReference>
<comment type="caution">
    <text evidence="1">The sequence shown here is derived from an EMBL/GenBank/DDBJ whole genome shotgun (WGS) entry which is preliminary data.</text>
</comment>
<evidence type="ECO:0000313" key="2">
    <source>
        <dbReference type="Proteomes" id="UP001610334"/>
    </source>
</evidence>
<dbReference type="SUPFAM" id="SSF52777">
    <property type="entry name" value="CoA-dependent acyltransferases"/>
    <property type="match status" value="2"/>
</dbReference>
<dbReference type="InterPro" id="IPR023213">
    <property type="entry name" value="CAT-like_dom_sf"/>
</dbReference>
<dbReference type="PANTHER" id="PTHR42034:SF1">
    <property type="entry name" value="CONDENSATION DOMAIN-CONTAINING PROTEIN"/>
    <property type="match status" value="1"/>
</dbReference>
<name>A0ABR4HC22_9EURO</name>
<evidence type="ECO:0008006" key="3">
    <source>
        <dbReference type="Google" id="ProtNLM"/>
    </source>
</evidence>
<dbReference type="EMBL" id="JBFXLT010000043">
    <property type="protein sequence ID" value="KAL2813019.1"/>
    <property type="molecule type" value="Genomic_DNA"/>
</dbReference>
<keyword evidence="2" id="KW-1185">Reference proteome</keyword>
<dbReference type="PANTHER" id="PTHR42034">
    <property type="entry name" value="CHROMOSOME 7, WHOLE GENOME SHOTGUN SEQUENCE-RELATED"/>
    <property type="match status" value="1"/>
</dbReference>
<evidence type="ECO:0000313" key="1">
    <source>
        <dbReference type="EMBL" id="KAL2813019.1"/>
    </source>
</evidence>
<gene>
    <name evidence="1" type="ORF">BJX63DRAFT_432306</name>
</gene>
<protein>
    <recommendedName>
        <fullName evidence="3">Condensation domain-containing protein</fullName>
    </recommendedName>
</protein>
<accession>A0ABR4HC22</accession>
<organism evidence="1 2">
    <name type="scientific">Aspergillus granulosus</name>
    <dbReference type="NCBI Taxonomy" id="176169"/>
    <lineage>
        <taxon>Eukaryota</taxon>
        <taxon>Fungi</taxon>
        <taxon>Dikarya</taxon>
        <taxon>Ascomycota</taxon>
        <taxon>Pezizomycotina</taxon>
        <taxon>Eurotiomycetes</taxon>
        <taxon>Eurotiomycetidae</taxon>
        <taxon>Eurotiales</taxon>
        <taxon>Aspergillaceae</taxon>
        <taxon>Aspergillus</taxon>
        <taxon>Aspergillus subgen. Nidulantes</taxon>
    </lineage>
</organism>
<dbReference type="Gene3D" id="3.30.559.10">
    <property type="entry name" value="Chloramphenicol acetyltransferase-like domain"/>
    <property type="match status" value="1"/>
</dbReference>
<proteinExistence type="predicted"/>
<dbReference type="Proteomes" id="UP001610334">
    <property type="component" value="Unassembled WGS sequence"/>
</dbReference>
<reference evidence="1 2" key="1">
    <citation type="submission" date="2024-07" db="EMBL/GenBank/DDBJ databases">
        <title>Section-level genome sequencing and comparative genomics of Aspergillus sections Usti and Cavernicolus.</title>
        <authorList>
            <consortium name="Lawrence Berkeley National Laboratory"/>
            <person name="Nybo J.L."/>
            <person name="Vesth T.C."/>
            <person name="Theobald S."/>
            <person name="Frisvad J.C."/>
            <person name="Larsen T.O."/>
            <person name="Kjaerboelling I."/>
            <person name="Rothschild-Mancinelli K."/>
            <person name="Lyhne E.K."/>
            <person name="Kogle M.E."/>
            <person name="Barry K."/>
            <person name="Clum A."/>
            <person name="Na H."/>
            <person name="Ledsgaard L."/>
            <person name="Lin J."/>
            <person name="Lipzen A."/>
            <person name="Kuo A."/>
            <person name="Riley R."/>
            <person name="Mondo S."/>
            <person name="Labutti K."/>
            <person name="Haridas S."/>
            <person name="Pangalinan J."/>
            <person name="Salamov A.A."/>
            <person name="Simmons B.A."/>
            <person name="Magnuson J.K."/>
            <person name="Chen J."/>
            <person name="Drula E."/>
            <person name="Henrissat B."/>
            <person name="Wiebenga A."/>
            <person name="Lubbers R.J."/>
            <person name="Gomes A.C."/>
            <person name="Makela M.R."/>
            <person name="Stajich J."/>
            <person name="Grigoriev I.V."/>
            <person name="Mortensen U.H."/>
            <person name="De Vries R.P."/>
            <person name="Baker S.E."/>
            <person name="Andersen M.R."/>
        </authorList>
    </citation>
    <scope>NUCLEOTIDE SEQUENCE [LARGE SCALE GENOMIC DNA]</scope>
    <source>
        <strain evidence="1 2">CBS 588.65</strain>
    </source>
</reference>
<sequence length="449" mass="50157">MSWQQIAPGQYQRPFDTSERLYRGIAASAAHLGKQHWLVASAIQFKEPLSTSNLQRAWAALRHQHPHIMAVADESGSCFQYTVPSPLALKEWTEQTLLIHPIDETRPAEMLESDLEPTDLFVLHYLPRSKELLFRAPHWRTDARGMLLLQHQYLTLLAVGTVAGDFDGSEVSRLAPPFDLVAGLSTEITPEMGAASDAVLGVLFSGSTPASVKECLPTSCPKRSRRGAIYLPRDLTTEIINASRARGQSVTTTVHAALVMAMRKHVDISDGRLMGFNPFDVRDRLPAPWNTAAGCASLYHTGKPCSVDLVQYPDFDAVAMHLSTFYTEDLQPLFGHMIDYHRKIGDIMSVPLEAAMQMPGAARPELSSLGVVDRFLQTSYTGSAGVFEIEGWWLGVQMINRLLQMYLWTRDGRMQLGCNYNEAFYTPEFVELFLGEWMKVLVEELGIEN</sequence>